<dbReference type="RefSeq" id="WP_187467495.1">
    <property type="nucleotide sequence ID" value="NZ_JACSIT010000138.1"/>
</dbReference>
<dbReference type="SUPFAM" id="SSF55781">
    <property type="entry name" value="GAF domain-like"/>
    <property type="match status" value="1"/>
</dbReference>
<evidence type="ECO:0000313" key="2">
    <source>
        <dbReference type="Proteomes" id="UP000650081"/>
    </source>
</evidence>
<dbReference type="InterPro" id="IPR029016">
    <property type="entry name" value="GAF-like_dom_sf"/>
</dbReference>
<proteinExistence type="predicted"/>
<reference evidence="1" key="1">
    <citation type="submission" date="2020-08" db="EMBL/GenBank/DDBJ databases">
        <title>Lewinella bacteria from marine environments.</title>
        <authorList>
            <person name="Zhong Y."/>
        </authorList>
    </citation>
    <scope>NUCLEOTIDE SEQUENCE</scope>
    <source>
        <strain evidence="1">KCTC 42187</strain>
    </source>
</reference>
<dbReference type="Proteomes" id="UP000650081">
    <property type="component" value="Unassembled WGS sequence"/>
</dbReference>
<sequence>MELEITLSSSTNLADIPVVFPDAVESNAGTDLFGIPYESVLSLELVFRHVEQMTKSKDAGIRFLAREVMRRVAKVPELRQPPLDYALLAAHKEIFDFLMLFIIPPNDREKELYKFSKPFQFQPLYVSPAMERLMAVDQACYSFNNRYQDVVSRHQVAVGCVILKRFYGIDVEMTPSAMLTVPDRVTGLSRYYKPTMNEDFIEVVAKGPLPKLSQEQIQRLLHNISDTDLWLEYLPADKFAFQGLHIAHLIEVTEEEALSRLKHRLISRDAILDIERVRELADLVRIHFKNKDLQLGLTAVDYPIDRDVDHEYRIRFNFLCDHVRKLTSEAFRGSIYDRAFRSREVMIIEDLTALPNPTKLEKLLLKEGFRSILLAPLLDQRKAVIGLVELGSPEPFGINAFTEIKFREIRGLFRTAVERSREYIDNRIEAIMREQYTSLHASVEWRFTEAAFNILQRQDAGLPDMPETIVFKGVYPLYAQADIVGSSRLRNAAIYQDLVDNIRAGRFFLTQALELIDFPLIHQVLLRIDASLVTKSEDFDNSHEIRFGELIQRHITPLVRQLANHAPKLRELADRYIAKLDPDLGLFYRVRRDYENSVAQLNRALSDFFSERDQAAQATLPHYYEKYKTDGVEYEIYAGQSLLKNQEFSDVHLRNLRLSQLIDLCEATRLVRKISEELPMPLRTAQLVFAYTNPLDIKFRMDEKHFDVDGDYNVRYEILKKRIDKATIRQGQERLTLADQVSIVYLHDKDRQEYMDYLDYLHQAGYVDGDIEEWVLDPLQSVNGLRALRFRVRV</sequence>
<comment type="caution">
    <text evidence="1">The sequence shown here is derived from an EMBL/GenBank/DDBJ whole genome shotgun (WGS) entry which is preliminary data.</text>
</comment>
<protein>
    <submittedName>
        <fullName evidence="1">GAF domain-containing protein</fullName>
    </submittedName>
</protein>
<evidence type="ECO:0000313" key="1">
    <source>
        <dbReference type="EMBL" id="MBC6995460.1"/>
    </source>
</evidence>
<dbReference type="EMBL" id="JACSIT010000138">
    <property type="protein sequence ID" value="MBC6995460.1"/>
    <property type="molecule type" value="Genomic_DNA"/>
</dbReference>
<keyword evidence="2" id="KW-1185">Reference proteome</keyword>
<gene>
    <name evidence="1" type="ORF">H9S92_14910</name>
</gene>
<accession>A0A923PJZ4</accession>
<name>A0A923PJZ4_9BACT</name>
<dbReference type="AlphaFoldDB" id="A0A923PJZ4"/>
<dbReference type="Gene3D" id="3.30.450.40">
    <property type="match status" value="1"/>
</dbReference>
<organism evidence="1 2">
    <name type="scientific">Neolewinella lacunae</name>
    <dbReference type="NCBI Taxonomy" id="1517758"/>
    <lineage>
        <taxon>Bacteria</taxon>
        <taxon>Pseudomonadati</taxon>
        <taxon>Bacteroidota</taxon>
        <taxon>Saprospiria</taxon>
        <taxon>Saprospirales</taxon>
        <taxon>Lewinellaceae</taxon>
        <taxon>Neolewinella</taxon>
    </lineage>
</organism>